<evidence type="ECO:0000256" key="1">
    <source>
        <dbReference type="ARBA" id="ARBA00023002"/>
    </source>
</evidence>
<dbReference type="GO" id="GO:0016491">
    <property type="term" value="F:oxidoreductase activity"/>
    <property type="evidence" value="ECO:0007669"/>
    <property type="project" value="UniProtKB-KW"/>
</dbReference>
<dbReference type="InterPro" id="IPR036188">
    <property type="entry name" value="FAD/NAD-bd_sf"/>
</dbReference>
<dbReference type="InterPro" id="IPR006076">
    <property type="entry name" value="FAD-dep_OxRdtase"/>
</dbReference>
<accession>A0AB34J1Y1</accession>
<dbReference type="Gene3D" id="3.30.9.10">
    <property type="entry name" value="D-Amino Acid Oxidase, subunit A, domain 2"/>
    <property type="match status" value="1"/>
</dbReference>
<sequence length="482" mass="51549">MRAKADAVVAGGGLAGVACAHYLARTHGARVLIVDPRPFLSYTSALSTECYRNYWATHRPMTAFMNRSIDLLEQRASECDNAFSMSRRGYCFLSATDDGARRHLEAARLAGPSARVFDHAAAAPTYEPHAAYDAPDGGLAVLSGGEAVRSFFSPLGAFLSREVKSAMFAPRCGWMNAQQMGSHLLAQAKAAGVETLAGARVVGVEAEQGALRQVIVAGREGEVRVACGSLVNCAGPHAAEVHRMMLRGVSEAAEREAALQLALRNEVHAKAVLRDRVGAVPQDAPMLIWDDDVSLGWSDEEREELRGLGGWEATLADVLPAGPHFRPYAGGERSLLLLWEALHKDVRVSEPPEDTPQLRGVLFAELMLRGLRRMVPRLGEYLNDDVSLRSMVSVDGGYYAQTPDNLPLIGPTVGGPTGTYVCAGLSGYGVMASNAAGELLASHVAGSALPSAYASDFLPERWLDADYCAYVQSGQAQKGLQI</sequence>
<reference evidence="5 6" key="1">
    <citation type="journal article" date="2024" name="Science">
        <title>Giant polyketide synthase enzymes in the biosynthesis of giant marine polyether toxins.</title>
        <authorList>
            <person name="Fallon T.R."/>
            <person name="Shende V.V."/>
            <person name="Wierzbicki I.H."/>
            <person name="Pendleton A.L."/>
            <person name="Watervoot N.F."/>
            <person name="Auber R.P."/>
            <person name="Gonzalez D.J."/>
            <person name="Wisecaver J.H."/>
            <person name="Moore B.S."/>
        </authorList>
    </citation>
    <scope>NUCLEOTIDE SEQUENCE [LARGE SCALE GENOMIC DNA]</scope>
    <source>
        <strain evidence="5 6">12B1</strain>
    </source>
</reference>
<feature type="domain" description="FAD dependent oxidoreductase" evidence="4">
    <location>
        <begin position="6"/>
        <end position="441"/>
    </location>
</feature>
<dbReference type="GO" id="GO:0005737">
    <property type="term" value="C:cytoplasm"/>
    <property type="evidence" value="ECO:0007669"/>
    <property type="project" value="TreeGrafter"/>
</dbReference>
<proteinExistence type="predicted"/>
<evidence type="ECO:0000256" key="2">
    <source>
        <dbReference type="ARBA" id="ARBA00039785"/>
    </source>
</evidence>
<dbReference type="PANTHER" id="PTHR13847">
    <property type="entry name" value="SARCOSINE DEHYDROGENASE-RELATED"/>
    <property type="match status" value="1"/>
</dbReference>
<evidence type="ECO:0000259" key="4">
    <source>
        <dbReference type="Pfam" id="PF01266"/>
    </source>
</evidence>
<gene>
    <name evidence="5" type="ORF">AB1Y20_004953</name>
</gene>
<organism evidence="5 6">
    <name type="scientific">Prymnesium parvum</name>
    <name type="common">Toxic golden alga</name>
    <dbReference type="NCBI Taxonomy" id="97485"/>
    <lineage>
        <taxon>Eukaryota</taxon>
        <taxon>Haptista</taxon>
        <taxon>Haptophyta</taxon>
        <taxon>Prymnesiophyceae</taxon>
        <taxon>Prymnesiales</taxon>
        <taxon>Prymnesiaceae</taxon>
        <taxon>Prymnesium</taxon>
    </lineage>
</organism>
<name>A0AB34J1Y1_PRYPA</name>
<dbReference type="Pfam" id="PF01266">
    <property type="entry name" value="DAO"/>
    <property type="match status" value="1"/>
</dbReference>
<dbReference type="SUPFAM" id="SSF51905">
    <property type="entry name" value="FAD/NAD(P)-binding domain"/>
    <property type="match status" value="1"/>
</dbReference>
<evidence type="ECO:0000256" key="3">
    <source>
        <dbReference type="ARBA" id="ARBA00046185"/>
    </source>
</evidence>
<evidence type="ECO:0000313" key="6">
    <source>
        <dbReference type="Proteomes" id="UP001515480"/>
    </source>
</evidence>
<dbReference type="EMBL" id="JBGBPQ010000013">
    <property type="protein sequence ID" value="KAL1511663.1"/>
    <property type="molecule type" value="Genomic_DNA"/>
</dbReference>
<keyword evidence="1" id="KW-0560">Oxidoreductase</keyword>
<dbReference type="AlphaFoldDB" id="A0AB34J1Y1"/>
<dbReference type="Proteomes" id="UP001515480">
    <property type="component" value="Unassembled WGS sequence"/>
</dbReference>
<dbReference type="Gene3D" id="3.50.50.60">
    <property type="entry name" value="FAD/NAD(P)-binding domain"/>
    <property type="match status" value="1"/>
</dbReference>
<dbReference type="PANTHER" id="PTHR13847:SF287">
    <property type="entry name" value="FAD-DEPENDENT OXIDOREDUCTASE DOMAIN-CONTAINING PROTEIN 1"/>
    <property type="match status" value="1"/>
</dbReference>
<keyword evidence="6" id="KW-1185">Reference proteome</keyword>
<dbReference type="PROSITE" id="PS51257">
    <property type="entry name" value="PROKAR_LIPOPROTEIN"/>
    <property type="match status" value="1"/>
</dbReference>
<evidence type="ECO:0000313" key="5">
    <source>
        <dbReference type="EMBL" id="KAL1511663.1"/>
    </source>
</evidence>
<comment type="function">
    <text evidence="3">Required for the assembly of the mitochondrial membrane respiratory chain NADH dehydrogenase (Complex I). Involved in mid-late stages of complex I assembly.</text>
</comment>
<comment type="caution">
    <text evidence="5">The sequence shown here is derived from an EMBL/GenBank/DDBJ whole genome shotgun (WGS) entry which is preliminary data.</text>
</comment>
<protein>
    <recommendedName>
        <fullName evidence="2">FAD-dependent oxidoreductase domain-containing protein 1</fullName>
    </recommendedName>
</protein>